<feature type="binding site" evidence="17">
    <location>
        <position position="182"/>
    </location>
    <ligand>
        <name>[4Fe-4S] cluster</name>
        <dbReference type="ChEBI" id="CHEBI:49883"/>
    </ligand>
</feature>
<dbReference type="GO" id="GO:0051539">
    <property type="term" value="F:4 iron, 4 sulfur cluster binding"/>
    <property type="evidence" value="ECO:0007669"/>
    <property type="project" value="UniProtKB-UniRule"/>
</dbReference>
<dbReference type="CDD" id="cd18788">
    <property type="entry name" value="SF2_C_XPD"/>
    <property type="match status" value="1"/>
</dbReference>
<dbReference type="FunFam" id="3.40.50.300:FF:000691">
    <property type="entry name" value="Regulator of telomere elongation helicase 1"/>
    <property type="match status" value="1"/>
</dbReference>
<keyword evidence="9 17" id="KW-0408">Iron</keyword>
<feature type="domain" description="Helicase ATP-binding" evidence="18">
    <location>
        <begin position="8"/>
        <end position="333"/>
    </location>
</feature>
<comment type="subcellular location">
    <subcellularLocation>
        <location evidence="1 17">Nucleus</location>
    </subcellularLocation>
</comment>
<dbReference type="InterPro" id="IPR027417">
    <property type="entry name" value="P-loop_NTPase"/>
</dbReference>
<dbReference type="GO" id="GO:0006310">
    <property type="term" value="P:DNA recombination"/>
    <property type="evidence" value="ECO:0007669"/>
    <property type="project" value="InterPro"/>
</dbReference>
<dbReference type="GO" id="GO:0046872">
    <property type="term" value="F:metal ion binding"/>
    <property type="evidence" value="ECO:0007669"/>
    <property type="project" value="UniProtKB-UniRule"/>
</dbReference>
<dbReference type="InterPro" id="IPR013020">
    <property type="entry name" value="Rad3/Chl1-like"/>
</dbReference>
<evidence type="ECO:0000256" key="16">
    <source>
        <dbReference type="ARBA" id="ARBA00073810"/>
    </source>
</evidence>
<dbReference type="NCBIfam" id="TIGR00604">
    <property type="entry name" value="rad3"/>
    <property type="match status" value="1"/>
</dbReference>
<gene>
    <name evidence="19" type="ORF">D910_09335</name>
</gene>
<dbReference type="Proteomes" id="UP000030742">
    <property type="component" value="Unassembled WGS sequence"/>
</dbReference>
<evidence type="ECO:0000256" key="12">
    <source>
        <dbReference type="ARBA" id="ARBA00023204"/>
    </source>
</evidence>
<evidence type="ECO:0000256" key="7">
    <source>
        <dbReference type="ARBA" id="ARBA00022806"/>
    </source>
</evidence>
<dbReference type="Gene3D" id="3.40.50.300">
    <property type="entry name" value="P-loop containing nucleotide triphosphate hydrolases"/>
    <property type="match status" value="2"/>
</dbReference>
<dbReference type="GO" id="GO:1904430">
    <property type="term" value="P:negative regulation of t-circle formation"/>
    <property type="evidence" value="ECO:0007669"/>
    <property type="project" value="TreeGrafter"/>
</dbReference>
<dbReference type="SUPFAM" id="SSF52540">
    <property type="entry name" value="P-loop containing nucleoside triphosphate hydrolases"/>
    <property type="match status" value="2"/>
</dbReference>
<keyword evidence="8 17" id="KW-0067">ATP-binding</keyword>
<dbReference type="InterPro" id="IPR010614">
    <property type="entry name" value="RAD3-like_helicase_DEAD"/>
</dbReference>
<evidence type="ECO:0000256" key="8">
    <source>
        <dbReference type="ARBA" id="ARBA00022840"/>
    </source>
</evidence>
<feature type="binding site" evidence="17">
    <location>
        <position position="218"/>
    </location>
    <ligand>
        <name>[4Fe-4S] cluster</name>
        <dbReference type="ChEBI" id="CHEBI:49883"/>
    </ligand>
</feature>
<dbReference type="GO" id="GO:0006260">
    <property type="term" value="P:DNA replication"/>
    <property type="evidence" value="ECO:0007669"/>
    <property type="project" value="InterPro"/>
</dbReference>
<organism evidence="19 20">
    <name type="scientific">Dendroctonus ponderosae</name>
    <name type="common">Mountain pine beetle</name>
    <dbReference type="NCBI Taxonomy" id="77166"/>
    <lineage>
        <taxon>Eukaryota</taxon>
        <taxon>Metazoa</taxon>
        <taxon>Ecdysozoa</taxon>
        <taxon>Arthropoda</taxon>
        <taxon>Hexapoda</taxon>
        <taxon>Insecta</taxon>
        <taxon>Pterygota</taxon>
        <taxon>Neoptera</taxon>
        <taxon>Endopterygota</taxon>
        <taxon>Coleoptera</taxon>
        <taxon>Polyphaga</taxon>
        <taxon>Cucujiformia</taxon>
        <taxon>Curculionidae</taxon>
        <taxon>Scolytinae</taxon>
        <taxon>Dendroctonus</taxon>
    </lineage>
</organism>
<dbReference type="EMBL" id="KB632308">
    <property type="protein sequence ID" value="ERL92013.1"/>
    <property type="molecule type" value="Genomic_DNA"/>
</dbReference>
<name>U4UI39_DENPD</name>
<keyword evidence="6 17" id="KW-0378">Hydrolase</keyword>
<keyword evidence="2 17" id="KW-0004">4Fe-4S</keyword>
<dbReference type="GO" id="GO:0003678">
    <property type="term" value="F:DNA helicase activity"/>
    <property type="evidence" value="ECO:0007669"/>
    <property type="project" value="UniProtKB-UniRule"/>
</dbReference>
<keyword evidence="12 17" id="KW-0234">DNA repair</keyword>
<dbReference type="GO" id="GO:0070182">
    <property type="term" value="F:DNA polymerase binding"/>
    <property type="evidence" value="ECO:0007669"/>
    <property type="project" value="TreeGrafter"/>
</dbReference>
<dbReference type="PANTHER" id="PTHR11472">
    <property type="entry name" value="DNA REPAIR DEAD HELICASE RAD3/XP-D SUBFAMILY MEMBER"/>
    <property type="match status" value="1"/>
</dbReference>
<dbReference type="PANTHER" id="PTHR11472:SF34">
    <property type="entry name" value="REGULATOR OF TELOMERE ELONGATION HELICASE 1"/>
    <property type="match status" value="1"/>
</dbReference>
<feature type="binding site" evidence="17">
    <location>
        <position position="173"/>
    </location>
    <ligand>
        <name>[4Fe-4S] cluster</name>
        <dbReference type="ChEBI" id="CHEBI:49883"/>
    </ligand>
</feature>
<evidence type="ECO:0000256" key="10">
    <source>
        <dbReference type="ARBA" id="ARBA00023014"/>
    </source>
</evidence>
<dbReference type="InterPro" id="IPR006554">
    <property type="entry name" value="Helicase-like_DEXD_c2"/>
</dbReference>
<evidence type="ECO:0000256" key="17">
    <source>
        <dbReference type="HAMAP-Rule" id="MF_03065"/>
    </source>
</evidence>
<feature type="binding site" evidence="17">
    <location>
        <position position="155"/>
    </location>
    <ligand>
        <name>[4Fe-4S] cluster</name>
        <dbReference type="ChEBI" id="CHEBI:49883"/>
    </ligand>
</feature>
<sequence>MGVTIDINGIPVDFPFKPYDIQKDYMKKVIECIQNETTAVLESPTGTGKTLSLLCSSLAWLQLKKAQIQAQRFANVKSSFSKGTGNAESAAALSNFLDVDEKALGLASGREFLGLPTIIYASRTHSQLTQAVQELKRTAYNHMNCSVLGSREQLCIHPEVLAEPDRAAKLHMCRMKVSTKSCHYNNKVDRMKDDPEICNTPILDIEDMVKLGNKRTFCPYYMTKEKKQNADIIFTPYNYLLDPVARKSLGLKLSNAVIILDEGHNVEKVCEESASIDVKSSDIALAIDETTNIMKMVSETPALFDELPSSGATMDPEQLANLKMMLIEFEKALDEVSLTKSAGDEIAHFPGDFIFELLEKAQITLANFQPISGLIDSMIQYLTAQNDGPFARKGKGLQLFMDFLTVTFSSKATKDKIKHCYKVYVREDESNEKAGKQKLNTWLSKGSISGRGRILSFWCFSPGFGMDFIVSQGIKCLILTSGTLAPLKPLISELELNVTISLENPHIVTEDQICVKVLTKGPDGESLNSSFRNRDNPKYVSSLGRAIVNLTRIIPSGLLIFFPSYPIMQKCQTAWEAEGIWSSILAQKAIFVEPKGKEAFSAAMTGYYEKVQDPNLKGAIFMAVCRGKVSEGLDFADANGRAVIITGLPYPPLKDPRVILKRRYLDACHAQDKDYLTGQTWYSLEASRAVNQAIGRVIRHRHDYGAILLLDERFNGLQVRNQMSMWLRNHIKVVNKYGEVIRDLSQFFRKAQNELPAPVSKALLPSAAAFELPKSYSKKGFFDFPGGSSTSTDSLSSQSSLSSGTEDLIQKYLGKAIKQH</sequence>
<comment type="function">
    <text evidence="17">A probable ATP-dependent DNA helicase implicated in DNA repair and the maintenance of genomic stability. Acts as an anti-recombinase to counteract toxic recombination and limit crossover during meiosis. Regulates meiotic recombination and crossover homeostasis by physically dissociating strand invasion events and thereby promotes noncrossover repair by meiotic synthesis dependent strand annealing (SDSA) as well as disassembly of D loop recombination intermediates.</text>
</comment>
<dbReference type="HAMAP" id="MF_03065">
    <property type="entry name" value="RTEL1"/>
    <property type="match status" value="1"/>
</dbReference>
<dbReference type="GO" id="GO:0016887">
    <property type="term" value="F:ATP hydrolysis activity"/>
    <property type="evidence" value="ECO:0007669"/>
    <property type="project" value="RHEA"/>
</dbReference>
<dbReference type="EC" id="5.6.2.-" evidence="17"/>
<evidence type="ECO:0000256" key="13">
    <source>
        <dbReference type="ARBA" id="ARBA00023235"/>
    </source>
</evidence>
<keyword evidence="11 17" id="KW-0238">DNA-binding</keyword>
<dbReference type="GO" id="GO:0010569">
    <property type="term" value="P:regulation of double-strand break repair via homologous recombination"/>
    <property type="evidence" value="ECO:0007669"/>
    <property type="project" value="UniProtKB-UniRule"/>
</dbReference>
<evidence type="ECO:0000256" key="2">
    <source>
        <dbReference type="ARBA" id="ARBA00022485"/>
    </source>
</evidence>
<evidence type="ECO:0000256" key="4">
    <source>
        <dbReference type="ARBA" id="ARBA00022741"/>
    </source>
</evidence>
<evidence type="ECO:0000256" key="3">
    <source>
        <dbReference type="ARBA" id="ARBA00022723"/>
    </source>
</evidence>
<dbReference type="GO" id="GO:0005524">
    <property type="term" value="F:ATP binding"/>
    <property type="evidence" value="ECO:0007669"/>
    <property type="project" value="UniProtKB-UniRule"/>
</dbReference>
<keyword evidence="14 17" id="KW-0539">Nucleus</keyword>
<dbReference type="GO" id="GO:0003677">
    <property type="term" value="F:DNA binding"/>
    <property type="evidence" value="ECO:0007669"/>
    <property type="project" value="UniProtKB-UniRule"/>
</dbReference>
<comment type="similarity">
    <text evidence="17">Belongs to the helicase family. RAD3/XPD subfamily.</text>
</comment>
<dbReference type="InterPro" id="IPR014013">
    <property type="entry name" value="Helic_SF1/SF2_ATP-bd_DinG/Rad3"/>
</dbReference>
<proteinExistence type="inferred from homology"/>
<dbReference type="FunFam" id="3.40.50.300:FF:000431">
    <property type="entry name" value="Regulator of telomere elongation helicase 1"/>
    <property type="match status" value="1"/>
</dbReference>
<accession>U4UI39</accession>
<dbReference type="GO" id="GO:0005634">
    <property type="term" value="C:nucleus"/>
    <property type="evidence" value="ECO:0007669"/>
    <property type="project" value="UniProtKB-SubCell"/>
</dbReference>
<dbReference type="SMART" id="SM00488">
    <property type="entry name" value="DEXDc2"/>
    <property type="match status" value="1"/>
</dbReference>
<evidence type="ECO:0000313" key="19">
    <source>
        <dbReference type="EMBL" id="ERL92013.1"/>
    </source>
</evidence>
<dbReference type="Pfam" id="PF23109">
    <property type="entry name" value="ARCH_RTEL1"/>
    <property type="match status" value="1"/>
</dbReference>
<evidence type="ECO:0000256" key="5">
    <source>
        <dbReference type="ARBA" id="ARBA00022763"/>
    </source>
</evidence>
<dbReference type="OrthoDB" id="19182at2759"/>
<evidence type="ECO:0000256" key="9">
    <source>
        <dbReference type="ARBA" id="ARBA00023004"/>
    </source>
</evidence>
<dbReference type="SMART" id="SM00491">
    <property type="entry name" value="HELICc2"/>
    <property type="match status" value="1"/>
</dbReference>
<keyword evidence="10 17" id="KW-0411">Iron-sulfur</keyword>
<dbReference type="PROSITE" id="PS51193">
    <property type="entry name" value="HELICASE_ATP_BIND_2"/>
    <property type="match status" value="1"/>
</dbReference>
<keyword evidence="3 17" id="KW-0479">Metal-binding</keyword>
<dbReference type="InterPro" id="IPR030845">
    <property type="entry name" value="RTEL1"/>
</dbReference>
<dbReference type="Pfam" id="PF13307">
    <property type="entry name" value="Helicase_C_2"/>
    <property type="match status" value="1"/>
</dbReference>
<keyword evidence="13 17" id="KW-0413">Isomerase</keyword>
<evidence type="ECO:0000256" key="11">
    <source>
        <dbReference type="ARBA" id="ARBA00023125"/>
    </source>
</evidence>
<dbReference type="InterPro" id="IPR057498">
    <property type="entry name" value="Rtel1_ARCH"/>
</dbReference>
<comment type="catalytic activity">
    <reaction evidence="15 17">
        <text>ATP + H2O = ADP + phosphate + H(+)</text>
        <dbReference type="Rhea" id="RHEA:13065"/>
        <dbReference type="ChEBI" id="CHEBI:15377"/>
        <dbReference type="ChEBI" id="CHEBI:15378"/>
        <dbReference type="ChEBI" id="CHEBI:30616"/>
        <dbReference type="ChEBI" id="CHEBI:43474"/>
        <dbReference type="ChEBI" id="CHEBI:456216"/>
    </reaction>
</comment>
<evidence type="ECO:0000256" key="15">
    <source>
        <dbReference type="ARBA" id="ARBA00049360"/>
    </source>
</evidence>
<evidence type="ECO:0000259" key="18">
    <source>
        <dbReference type="PROSITE" id="PS51193"/>
    </source>
</evidence>
<evidence type="ECO:0000313" key="20">
    <source>
        <dbReference type="Proteomes" id="UP000030742"/>
    </source>
</evidence>
<dbReference type="Pfam" id="PF06733">
    <property type="entry name" value="DEAD_2"/>
    <property type="match status" value="1"/>
</dbReference>
<evidence type="ECO:0000256" key="1">
    <source>
        <dbReference type="ARBA" id="ARBA00004123"/>
    </source>
</evidence>
<dbReference type="InterPro" id="IPR006555">
    <property type="entry name" value="ATP-dep_Helicase_C"/>
</dbReference>
<dbReference type="GO" id="GO:0006281">
    <property type="term" value="P:DNA repair"/>
    <property type="evidence" value="ECO:0007669"/>
    <property type="project" value="UniProtKB-UniRule"/>
</dbReference>
<keyword evidence="7 17" id="KW-0347">Helicase</keyword>
<dbReference type="AlphaFoldDB" id="U4UI39"/>
<reference evidence="19 20" key="1">
    <citation type="journal article" date="2013" name="Genome Biol.">
        <title>Draft genome of the mountain pine beetle, Dendroctonus ponderosae Hopkins, a major forest pest.</title>
        <authorList>
            <person name="Keeling C.I."/>
            <person name="Yuen M.M."/>
            <person name="Liao N.Y."/>
            <person name="Docking T.R."/>
            <person name="Chan S.K."/>
            <person name="Taylor G.A."/>
            <person name="Palmquist D.L."/>
            <person name="Jackman S.D."/>
            <person name="Nguyen A."/>
            <person name="Li M."/>
            <person name="Henderson H."/>
            <person name="Janes J.K."/>
            <person name="Zhao Y."/>
            <person name="Pandoh P."/>
            <person name="Moore R."/>
            <person name="Sperling F.A."/>
            <person name="Huber D.P."/>
            <person name="Birol I."/>
            <person name="Jones S.J."/>
            <person name="Bohlmann J."/>
        </authorList>
    </citation>
    <scope>NUCLEOTIDE SEQUENCE</scope>
</reference>
<evidence type="ECO:0000256" key="14">
    <source>
        <dbReference type="ARBA" id="ARBA00023242"/>
    </source>
</evidence>
<protein>
    <recommendedName>
        <fullName evidence="16 17">Regulator of telomere elongation helicase 1 homolog</fullName>
        <ecNumber evidence="17">5.6.2.-</ecNumber>
    </recommendedName>
</protein>
<keyword evidence="4 17" id="KW-0547">Nucleotide-binding</keyword>
<dbReference type="STRING" id="77166.U4UI39"/>
<keyword evidence="5 17" id="KW-0227">DNA damage</keyword>
<evidence type="ECO:0000256" key="6">
    <source>
        <dbReference type="ARBA" id="ARBA00022801"/>
    </source>
</evidence>
<dbReference type="GO" id="GO:0090657">
    <property type="term" value="P:telomeric loop disassembly"/>
    <property type="evidence" value="ECO:0007669"/>
    <property type="project" value="TreeGrafter"/>
</dbReference>
<dbReference type="InterPro" id="IPR045028">
    <property type="entry name" value="DinG/Rad3-like"/>
</dbReference>
<dbReference type="GO" id="GO:0045910">
    <property type="term" value="P:negative regulation of DNA recombination"/>
    <property type="evidence" value="ECO:0007669"/>
    <property type="project" value="TreeGrafter"/>
</dbReference>